<sequence>MTTPQPTPAEGKPIGQYLTPLRDLAAYVLVGAPAVFLFTAVISLFKDGFVGSFGGFVNLATLFMPLAAVLLAHVLEPVHPKARLITLAAVVEYAVMGFFGVIFGLLFAVIKQATFDPGGAFLSLLAEVAWLAVYGLVAYAMFQIWRGMYTVPKPATPPGVYGRPQYGTPYGQPPAYGAPQPPFPGQPGTPPATYGQPTPPPATYGQPTAAPAAAPAPAAPAPAPVFPPGTYGQPAPPPSWNQPPVTTPPVGTATPASAPPASAPPASAPPASAWPASAPPASAPPAPAAPAVDPAAIDRTTKLPDDRPGFGPADADPPRQ</sequence>
<evidence type="ECO:0000256" key="2">
    <source>
        <dbReference type="SAM" id="Phobius"/>
    </source>
</evidence>
<dbReference type="RefSeq" id="WP_284918763.1">
    <property type="nucleotide sequence ID" value="NZ_CP126980.1"/>
</dbReference>
<proteinExistence type="predicted"/>
<keyword evidence="2" id="KW-0472">Membrane</keyword>
<dbReference type="EMBL" id="CP126980">
    <property type="protein sequence ID" value="WIM97364.1"/>
    <property type="molecule type" value="Genomic_DNA"/>
</dbReference>
<feature type="compositionally biased region" description="Pro residues" evidence="1">
    <location>
        <begin position="257"/>
        <end position="268"/>
    </location>
</feature>
<organism evidence="3 4">
    <name type="scientific">Actinoplanes oblitus</name>
    <dbReference type="NCBI Taxonomy" id="3040509"/>
    <lineage>
        <taxon>Bacteria</taxon>
        <taxon>Bacillati</taxon>
        <taxon>Actinomycetota</taxon>
        <taxon>Actinomycetes</taxon>
        <taxon>Micromonosporales</taxon>
        <taxon>Micromonosporaceae</taxon>
        <taxon>Actinoplanes</taxon>
    </lineage>
</organism>
<feature type="transmembrane region" description="Helical" evidence="2">
    <location>
        <begin position="24"/>
        <end position="45"/>
    </location>
</feature>
<feature type="compositionally biased region" description="Pro residues" evidence="1">
    <location>
        <begin position="217"/>
        <end position="227"/>
    </location>
</feature>
<feature type="compositionally biased region" description="Pro residues" evidence="1">
    <location>
        <begin position="234"/>
        <end position="247"/>
    </location>
</feature>
<keyword evidence="4" id="KW-1185">Reference proteome</keyword>
<dbReference type="Proteomes" id="UP001240150">
    <property type="component" value="Chromosome"/>
</dbReference>
<feature type="transmembrane region" description="Helical" evidence="2">
    <location>
        <begin position="51"/>
        <end position="72"/>
    </location>
</feature>
<keyword evidence="2" id="KW-1133">Transmembrane helix</keyword>
<feature type="compositionally biased region" description="Pro residues" evidence="1">
    <location>
        <begin position="277"/>
        <end position="288"/>
    </location>
</feature>
<gene>
    <name evidence="3" type="ORF">ACTOB_000876</name>
</gene>
<feature type="transmembrane region" description="Helical" evidence="2">
    <location>
        <begin position="84"/>
        <end position="108"/>
    </location>
</feature>
<evidence type="ECO:0000256" key="1">
    <source>
        <dbReference type="SAM" id="MobiDB-lite"/>
    </source>
</evidence>
<keyword evidence="2" id="KW-0812">Transmembrane</keyword>
<feature type="compositionally biased region" description="Basic and acidic residues" evidence="1">
    <location>
        <begin position="299"/>
        <end position="308"/>
    </location>
</feature>
<feature type="transmembrane region" description="Helical" evidence="2">
    <location>
        <begin position="120"/>
        <end position="142"/>
    </location>
</feature>
<protein>
    <submittedName>
        <fullName evidence="3">Uncharacterized protein</fullName>
    </submittedName>
</protein>
<evidence type="ECO:0000313" key="4">
    <source>
        <dbReference type="Proteomes" id="UP001240150"/>
    </source>
</evidence>
<feature type="region of interest" description="Disordered" evidence="1">
    <location>
        <begin position="171"/>
        <end position="320"/>
    </location>
</feature>
<accession>A0ABY8WM02</accession>
<reference evidence="3 4" key="1">
    <citation type="submission" date="2023-06" db="EMBL/GenBank/DDBJ databases">
        <authorList>
            <person name="Yushchuk O."/>
            <person name="Binda E."/>
            <person name="Ruckert-Reed C."/>
            <person name="Fedorenko V."/>
            <person name="Kalinowski J."/>
            <person name="Marinelli F."/>
        </authorList>
    </citation>
    <scope>NUCLEOTIDE SEQUENCE [LARGE SCALE GENOMIC DNA]</scope>
    <source>
        <strain evidence="3 4">NRRL 3884</strain>
    </source>
</reference>
<name>A0ABY8WM02_9ACTN</name>
<evidence type="ECO:0000313" key="3">
    <source>
        <dbReference type="EMBL" id="WIM97364.1"/>
    </source>
</evidence>
<feature type="compositionally biased region" description="Low complexity" evidence="1">
    <location>
        <begin position="203"/>
        <end position="216"/>
    </location>
</feature>
<feature type="compositionally biased region" description="Pro residues" evidence="1">
    <location>
        <begin position="179"/>
        <end position="190"/>
    </location>
</feature>